<dbReference type="GO" id="GO:0008270">
    <property type="term" value="F:zinc ion binding"/>
    <property type="evidence" value="ECO:0007669"/>
    <property type="project" value="UniProtKB-KW"/>
</dbReference>
<reference evidence="9 10" key="1">
    <citation type="journal article" date="2018" name="Mol. Biol. Evol.">
        <title>Broad Genomic Sampling Reveals a Smut Pathogenic Ancestry of the Fungal Clade Ustilaginomycotina.</title>
        <authorList>
            <person name="Kijpornyongpan T."/>
            <person name="Mondo S.J."/>
            <person name="Barry K."/>
            <person name="Sandor L."/>
            <person name="Lee J."/>
            <person name="Lipzen A."/>
            <person name="Pangilinan J."/>
            <person name="LaButti K."/>
            <person name="Hainaut M."/>
            <person name="Henrissat B."/>
            <person name="Grigoriev I.V."/>
            <person name="Spatafora J.W."/>
            <person name="Aime M.C."/>
        </authorList>
    </citation>
    <scope>NUCLEOTIDE SEQUENCE [LARGE SCALE GENOMIC DNA]</scope>
    <source>
        <strain evidence="9 10">MCA 3882</strain>
    </source>
</reference>
<dbReference type="Gene3D" id="3.30.470.30">
    <property type="entry name" value="DNA ligase/mRNA capping enzyme"/>
    <property type="match status" value="1"/>
</dbReference>
<dbReference type="Gene3D" id="2.40.50.140">
    <property type="entry name" value="Nucleic acid-binding proteins"/>
    <property type="match status" value="1"/>
</dbReference>
<dbReference type="PANTHER" id="PTHR47810">
    <property type="entry name" value="DNA LIGASE"/>
    <property type="match status" value="1"/>
</dbReference>
<keyword evidence="2 9" id="KW-0436">Ligase</keyword>
<dbReference type="GO" id="GO:0006260">
    <property type="term" value="P:DNA replication"/>
    <property type="evidence" value="ECO:0007669"/>
    <property type="project" value="UniProtKB-KW"/>
</dbReference>
<accession>A0A316VJ20</accession>
<dbReference type="CDD" id="cd08041">
    <property type="entry name" value="OBF_kDNA_ligase_like"/>
    <property type="match status" value="1"/>
</dbReference>
<dbReference type="InParanoid" id="A0A316VJ20"/>
<dbReference type="EMBL" id="KZ819602">
    <property type="protein sequence ID" value="PWN37058.1"/>
    <property type="molecule type" value="Genomic_DNA"/>
</dbReference>
<sequence>MDTETAEVENEAGKKVKPAILLAIGEKRTVKGAAKDPYIQKRRADGFYSCTCPSWRNLTVSEKSRTCAHLKTLLGEEYEGVRIRMAKTQSSTLNLKRTTSNRSFKRSASDAFDGTPPSSSVSATPVADPDVFPYSTSTRSPKKIIKYFGIFNERDNGGPRGLNGAAPLLLALKWPETKNPEGFWLSEKLDGVRAWWNGEKMYARSGRAWNPPKWFKDKLPKDLHLDGELWMKRDAFDATSGICRRQDADNWKKINLMVFDVTNVPLPYEERLKLLRSRLPDGERTPDEIQEATNQDLGGKICVLPAVKCEGKRHFNELMKQVLHKGGEGLMLREPGSMYEAGRSKSLYKHKLWYDAEALVVGHEYGQGEHKGRMGACRVKMESGHIISVGSGFSRAQRDAWQPCVGMIIRYRFQELSHDGFPRFPIYEGTCPDKTEPCDAIVRSKTFRAEAEAEKKIRILDKEAARQGELLAGSSQKSGSHN</sequence>
<dbReference type="PANTHER" id="PTHR47810:SF1">
    <property type="entry name" value="DNA LIGASE B"/>
    <property type="match status" value="1"/>
</dbReference>
<dbReference type="STRING" id="1280837.A0A316VJ20"/>
<dbReference type="RefSeq" id="XP_025357360.1">
    <property type="nucleotide sequence ID" value="XM_025497533.1"/>
</dbReference>
<evidence type="ECO:0000259" key="8">
    <source>
        <dbReference type="PROSITE" id="PS50966"/>
    </source>
</evidence>
<comment type="cofactor">
    <cofactor evidence="1">
        <name>a divalent metal cation</name>
        <dbReference type="ChEBI" id="CHEBI:60240"/>
    </cofactor>
</comment>
<keyword evidence="3" id="KW-0235">DNA replication</keyword>
<protein>
    <submittedName>
        <fullName evidence="9">DNA ligase/mRNA capping enzyme</fullName>
    </submittedName>
</protein>
<dbReference type="CDD" id="cd07896">
    <property type="entry name" value="Adenylation_kDNA_ligase_like"/>
    <property type="match status" value="1"/>
</dbReference>
<feature type="compositionally biased region" description="Low complexity" evidence="7">
    <location>
        <begin position="115"/>
        <end position="126"/>
    </location>
</feature>
<name>A0A316VJ20_9BASI</name>
<dbReference type="Gene3D" id="3.30.1490.70">
    <property type="match status" value="1"/>
</dbReference>
<keyword evidence="6" id="KW-0479">Metal-binding</keyword>
<dbReference type="OrthoDB" id="411785at2759"/>
<dbReference type="GO" id="GO:0006281">
    <property type="term" value="P:DNA repair"/>
    <property type="evidence" value="ECO:0007669"/>
    <property type="project" value="UniProtKB-KW"/>
</dbReference>
<evidence type="ECO:0000256" key="7">
    <source>
        <dbReference type="SAM" id="MobiDB-lite"/>
    </source>
</evidence>
<dbReference type="GeneID" id="37019314"/>
<keyword evidence="10" id="KW-1185">Reference proteome</keyword>
<keyword evidence="6" id="KW-0862">Zinc</keyword>
<dbReference type="AlphaFoldDB" id="A0A316VJ20"/>
<dbReference type="InterPro" id="IPR050326">
    <property type="entry name" value="NAD_dep_DNA_ligaseB"/>
</dbReference>
<proteinExistence type="predicted"/>
<evidence type="ECO:0000256" key="4">
    <source>
        <dbReference type="ARBA" id="ARBA00022763"/>
    </source>
</evidence>
<keyword evidence="6" id="KW-0863">Zinc-finger</keyword>
<dbReference type="GO" id="GO:0003910">
    <property type="term" value="F:DNA ligase (ATP) activity"/>
    <property type="evidence" value="ECO:0007669"/>
    <property type="project" value="InterPro"/>
</dbReference>
<keyword evidence="5" id="KW-0234">DNA repair</keyword>
<dbReference type="SUPFAM" id="SSF56091">
    <property type="entry name" value="DNA ligase/mRNA capping enzyme, catalytic domain"/>
    <property type="match status" value="1"/>
</dbReference>
<dbReference type="PROSITE" id="PS50966">
    <property type="entry name" value="ZF_SWIM"/>
    <property type="match status" value="1"/>
</dbReference>
<dbReference type="GO" id="GO:0006310">
    <property type="term" value="P:DNA recombination"/>
    <property type="evidence" value="ECO:0007669"/>
    <property type="project" value="InterPro"/>
</dbReference>
<evidence type="ECO:0000256" key="2">
    <source>
        <dbReference type="ARBA" id="ARBA00022598"/>
    </source>
</evidence>
<evidence type="ECO:0000256" key="3">
    <source>
        <dbReference type="ARBA" id="ARBA00022705"/>
    </source>
</evidence>
<dbReference type="InterPro" id="IPR012310">
    <property type="entry name" value="DNA_ligase_ATP-dep_cent"/>
</dbReference>
<dbReference type="Proteomes" id="UP000245771">
    <property type="component" value="Unassembled WGS sequence"/>
</dbReference>
<evidence type="ECO:0000313" key="10">
    <source>
        <dbReference type="Proteomes" id="UP000245771"/>
    </source>
</evidence>
<evidence type="ECO:0000313" key="9">
    <source>
        <dbReference type="EMBL" id="PWN37058.1"/>
    </source>
</evidence>
<organism evidence="9 10">
    <name type="scientific">Meira miltonrushii</name>
    <dbReference type="NCBI Taxonomy" id="1280837"/>
    <lineage>
        <taxon>Eukaryota</taxon>
        <taxon>Fungi</taxon>
        <taxon>Dikarya</taxon>
        <taxon>Basidiomycota</taxon>
        <taxon>Ustilaginomycotina</taxon>
        <taxon>Exobasidiomycetes</taxon>
        <taxon>Exobasidiales</taxon>
        <taxon>Brachybasidiaceae</taxon>
        <taxon>Meira</taxon>
    </lineage>
</organism>
<evidence type="ECO:0000256" key="5">
    <source>
        <dbReference type="ARBA" id="ARBA00023204"/>
    </source>
</evidence>
<dbReference type="GO" id="GO:0005524">
    <property type="term" value="F:ATP binding"/>
    <property type="evidence" value="ECO:0007669"/>
    <property type="project" value="InterPro"/>
</dbReference>
<evidence type="ECO:0000256" key="1">
    <source>
        <dbReference type="ARBA" id="ARBA00001968"/>
    </source>
</evidence>
<feature type="domain" description="SWIM-type" evidence="8">
    <location>
        <begin position="35"/>
        <end position="78"/>
    </location>
</feature>
<dbReference type="Pfam" id="PF01068">
    <property type="entry name" value="DNA_ligase_A_M"/>
    <property type="match status" value="1"/>
</dbReference>
<keyword evidence="4" id="KW-0227">DNA damage</keyword>
<dbReference type="NCBIfam" id="NF006592">
    <property type="entry name" value="PRK09125.1"/>
    <property type="match status" value="1"/>
</dbReference>
<dbReference type="InterPro" id="IPR029319">
    <property type="entry name" value="DNA_ligase_OB"/>
</dbReference>
<gene>
    <name evidence="9" type="ORF">FA14DRAFT_152471</name>
</gene>
<feature type="region of interest" description="Disordered" evidence="7">
    <location>
        <begin position="97"/>
        <end position="126"/>
    </location>
</feature>
<dbReference type="SUPFAM" id="SSF50249">
    <property type="entry name" value="Nucleic acid-binding proteins"/>
    <property type="match status" value="1"/>
</dbReference>
<dbReference type="InterPro" id="IPR007527">
    <property type="entry name" value="Znf_SWIM"/>
</dbReference>
<dbReference type="Pfam" id="PF14743">
    <property type="entry name" value="DNA_ligase_OB_2"/>
    <property type="match status" value="1"/>
</dbReference>
<dbReference type="InterPro" id="IPR012340">
    <property type="entry name" value="NA-bd_OB-fold"/>
</dbReference>
<evidence type="ECO:0000256" key="6">
    <source>
        <dbReference type="PROSITE-ProRule" id="PRU00325"/>
    </source>
</evidence>